<dbReference type="Pfam" id="PF01842">
    <property type="entry name" value="ACT"/>
    <property type="match status" value="1"/>
</dbReference>
<dbReference type="InterPro" id="IPR008242">
    <property type="entry name" value="Chor_mutase/pphenate_deHydtase"/>
</dbReference>
<dbReference type="PROSITE" id="PS51171">
    <property type="entry name" value="PREPHENATE_DEHYDR_3"/>
    <property type="match status" value="1"/>
</dbReference>
<evidence type="ECO:0000259" key="11">
    <source>
        <dbReference type="PROSITE" id="PS51671"/>
    </source>
</evidence>
<dbReference type="InterPro" id="IPR018528">
    <property type="entry name" value="Preph_deHydtase_CS"/>
</dbReference>
<dbReference type="PANTHER" id="PTHR21022:SF19">
    <property type="entry name" value="PREPHENATE DEHYDRATASE-RELATED"/>
    <property type="match status" value="1"/>
</dbReference>
<dbReference type="PANTHER" id="PTHR21022">
    <property type="entry name" value="PREPHENATE DEHYDRATASE P PROTEIN"/>
    <property type="match status" value="1"/>
</dbReference>
<dbReference type="GO" id="GO:0009094">
    <property type="term" value="P:L-phenylalanine biosynthetic process"/>
    <property type="evidence" value="ECO:0007669"/>
    <property type="project" value="UniProtKB-KW"/>
</dbReference>
<keyword evidence="4" id="KW-0028">Amino-acid biosynthesis</keyword>
<evidence type="ECO:0000256" key="3">
    <source>
        <dbReference type="ARBA" id="ARBA00021872"/>
    </source>
</evidence>
<dbReference type="NCBIfam" id="NF008865">
    <property type="entry name" value="PRK11898.1"/>
    <property type="match status" value="1"/>
</dbReference>
<dbReference type="SUPFAM" id="SSF53850">
    <property type="entry name" value="Periplasmic binding protein-like II"/>
    <property type="match status" value="1"/>
</dbReference>
<dbReference type="InterPro" id="IPR001086">
    <property type="entry name" value="Preph_deHydtase"/>
</dbReference>
<dbReference type="PROSITE" id="PS00857">
    <property type="entry name" value="PREPHENATE_DEHYDR_1"/>
    <property type="match status" value="1"/>
</dbReference>
<comment type="pathway">
    <text evidence="1">Amino-acid biosynthesis; L-phenylalanine biosynthesis; phenylpyruvate from prephenate: step 1/1.</text>
</comment>
<comment type="catalytic activity">
    <reaction evidence="8">
        <text>prephenate + H(+) = 3-phenylpyruvate + CO2 + H2O</text>
        <dbReference type="Rhea" id="RHEA:21648"/>
        <dbReference type="ChEBI" id="CHEBI:15377"/>
        <dbReference type="ChEBI" id="CHEBI:15378"/>
        <dbReference type="ChEBI" id="CHEBI:16526"/>
        <dbReference type="ChEBI" id="CHEBI:18005"/>
        <dbReference type="ChEBI" id="CHEBI:29934"/>
        <dbReference type="EC" id="4.2.1.51"/>
    </reaction>
</comment>
<sequence>MTRVAFQGERGAFSDEAVRLHFGPEAESVPCRTFADVFHSVAAGRVDYGLVPVENSIAGGINEVYDLMRRYDLYIRGERVLQVRHCLLALPGQSLAEIRRVYSHPAALDQCEGWLREAGVEAVAQYDTAGSARLVAEEKLQGVGAIASRWAAEIYGLAVIAEDIQDVKDNYTRFVVLGRDALPRQEGPAKTALVMSTAHSPGALYQCLGAFARRGINLLNLESRPAKNRPWEYVFYLDLDGHRDDPVVAEALAEMAAYTSFLKVLGSFPRDVTFSVSGTGDAGAAGL</sequence>
<evidence type="ECO:0000256" key="4">
    <source>
        <dbReference type="ARBA" id="ARBA00022605"/>
    </source>
</evidence>
<dbReference type="EMBL" id="AP025628">
    <property type="protein sequence ID" value="BDG58925.1"/>
    <property type="molecule type" value="Genomic_DNA"/>
</dbReference>
<evidence type="ECO:0000256" key="8">
    <source>
        <dbReference type="ARBA" id="ARBA00047848"/>
    </source>
</evidence>
<feature type="domain" description="ACT" evidence="11">
    <location>
        <begin position="192"/>
        <end position="269"/>
    </location>
</feature>
<evidence type="ECO:0000256" key="2">
    <source>
        <dbReference type="ARBA" id="ARBA00013147"/>
    </source>
</evidence>
<dbReference type="Gene3D" id="3.30.70.260">
    <property type="match status" value="1"/>
</dbReference>
<dbReference type="KEGG" id="cmic:caldi_00150"/>
<evidence type="ECO:0000256" key="6">
    <source>
        <dbReference type="ARBA" id="ARBA00023222"/>
    </source>
</evidence>
<dbReference type="PIRSF" id="PIRSF001500">
    <property type="entry name" value="Chor_mut_pdt_Ppr"/>
    <property type="match status" value="1"/>
</dbReference>
<dbReference type="AlphaFoldDB" id="A0AA35G6Q3"/>
<reference evidence="12" key="1">
    <citation type="submission" date="2022-03" db="EMBL/GenBank/DDBJ databases">
        <title>Complete genome sequence of Caldinitratiruptor microaerophilus.</title>
        <authorList>
            <person name="Mukaiyama R."/>
            <person name="Nishiyama T."/>
            <person name="Ueda K."/>
        </authorList>
    </citation>
    <scope>NUCLEOTIDE SEQUENCE</scope>
    <source>
        <strain evidence="12">JCM 16183</strain>
    </source>
</reference>
<dbReference type="Proteomes" id="UP001163687">
    <property type="component" value="Chromosome"/>
</dbReference>
<dbReference type="PROSITE" id="PS51671">
    <property type="entry name" value="ACT"/>
    <property type="match status" value="1"/>
</dbReference>
<evidence type="ECO:0000256" key="7">
    <source>
        <dbReference type="ARBA" id="ARBA00023239"/>
    </source>
</evidence>
<dbReference type="EC" id="4.2.1.51" evidence="2"/>
<evidence type="ECO:0000256" key="9">
    <source>
        <dbReference type="PIRSR" id="PIRSR001500-2"/>
    </source>
</evidence>
<dbReference type="FunFam" id="3.30.70.260:FF:000012">
    <property type="entry name" value="Prephenate dehydratase"/>
    <property type="match status" value="1"/>
</dbReference>
<dbReference type="GO" id="GO:0005737">
    <property type="term" value="C:cytoplasm"/>
    <property type="evidence" value="ECO:0007669"/>
    <property type="project" value="TreeGrafter"/>
</dbReference>
<feature type="domain" description="Prephenate dehydratase" evidence="10">
    <location>
        <begin position="3"/>
        <end position="179"/>
    </location>
</feature>
<keyword evidence="13" id="KW-1185">Reference proteome</keyword>
<keyword evidence="5" id="KW-0057">Aromatic amino acid biosynthesis</keyword>
<evidence type="ECO:0000256" key="5">
    <source>
        <dbReference type="ARBA" id="ARBA00023141"/>
    </source>
</evidence>
<dbReference type="CDD" id="cd04905">
    <property type="entry name" value="ACT_CM-PDT"/>
    <property type="match status" value="1"/>
</dbReference>
<name>A0AA35G6Q3_9FIRM</name>
<dbReference type="Gene3D" id="3.40.190.10">
    <property type="entry name" value="Periplasmic binding protein-like II"/>
    <property type="match status" value="2"/>
</dbReference>
<dbReference type="SUPFAM" id="SSF55021">
    <property type="entry name" value="ACT-like"/>
    <property type="match status" value="1"/>
</dbReference>
<evidence type="ECO:0000313" key="12">
    <source>
        <dbReference type="EMBL" id="BDG58925.1"/>
    </source>
</evidence>
<keyword evidence="7" id="KW-0456">Lyase</keyword>
<organism evidence="12 13">
    <name type="scientific">Caldinitratiruptor microaerophilus</name>
    <dbReference type="NCBI Taxonomy" id="671077"/>
    <lineage>
        <taxon>Bacteria</taxon>
        <taxon>Bacillati</taxon>
        <taxon>Bacillota</taxon>
        <taxon>Clostridia</taxon>
        <taxon>Eubacteriales</taxon>
        <taxon>Symbiobacteriaceae</taxon>
        <taxon>Caldinitratiruptor</taxon>
    </lineage>
</organism>
<evidence type="ECO:0000256" key="1">
    <source>
        <dbReference type="ARBA" id="ARBA00004741"/>
    </source>
</evidence>
<accession>A0AA35G6Q3</accession>
<evidence type="ECO:0000313" key="13">
    <source>
        <dbReference type="Proteomes" id="UP001163687"/>
    </source>
</evidence>
<dbReference type="InterPro" id="IPR045865">
    <property type="entry name" value="ACT-like_dom_sf"/>
</dbReference>
<dbReference type="GO" id="GO:0004664">
    <property type="term" value="F:prephenate dehydratase activity"/>
    <property type="evidence" value="ECO:0007669"/>
    <property type="project" value="UniProtKB-EC"/>
</dbReference>
<dbReference type="Pfam" id="PF00800">
    <property type="entry name" value="PDT"/>
    <property type="match status" value="1"/>
</dbReference>
<feature type="site" description="Essential for prephenate dehydratase activity" evidence="9">
    <location>
        <position position="172"/>
    </location>
</feature>
<dbReference type="RefSeq" id="WP_406568096.1">
    <property type="nucleotide sequence ID" value="NZ_AP025628.1"/>
</dbReference>
<evidence type="ECO:0000259" key="10">
    <source>
        <dbReference type="PROSITE" id="PS51171"/>
    </source>
</evidence>
<protein>
    <recommendedName>
        <fullName evidence="3">Prephenate dehydratase</fullName>
        <ecNumber evidence="2">4.2.1.51</ecNumber>
    </recommendedName>
</protein>
<proteinExistence type="predicted"/>
<dbReference type="CDD" id="cd13631">
    <property type="entry name" value="PBP2_Ct-PDT_like"/>
    <property type="match status" value="1"/>
</dbReference>
<keyword evidence="6" id="KW-0584">Phenylalanine biosynthesis</keyword>
<dbReference type="InterPro" id="IPR002912">
    <property type="entry name" value="ACT_dom"/>
</dbReference>
<gene>
    <name evidence="12" type="primary">pheA</name>
    <name evidence="12" type="ORF">caldi_00150</name>
</gene>